<protein>
    <submittedName>
        <fullName evidence="1">Uncharacterized protein</fullName>
    </submittedName>
</protein>
<sequence length="286" mass="31218">MPSHTTLPQVFTALGCMRFRPYLCPAATAWMALNFALPLANITWRRRCAKSCPEDGGSWGRWREALCALVRAFACTGVTWRMVLRMFAAERGAAGRARMDRNAHPAVAALDYINLSAAPGLIMLAFKPLRIGYALPLQLVLTCLGCARYAGSVCSHPGAQPPQLRPLLRAAARAMDTAALVLHPLLPQHGPRSHSGTADCVSLLVLLQLGSCLLPALYKAHEELRLFELHQWQRAQHGLPLECSRHEHVYAAAELLPSGRAACLWGALLLVILWEVAVALQTLGLL</sequence>
<reference evidence="1" key="1">
    <citation type="submission" date="2020-11" db="EMBL/GenBank/DDBJ databases">
        <title>Chlorella ohadii genome sequencing and assembly.</title>
        <authorList>
            <person name="Murik O."/>
            <person name="Treves H."/>
            <person name="Kedem I."/>
            <person name="Shotland Y."/>
            <person name="Kaplan A."/>
        </authorList>
    </citation>
    <scope>NUCLEOTIDE SEQUENCE</scope>
    <source>
        <strain evidence="1">1</strain>
    </source>
</reference>
<dbReference type="Proteomes" id="UP001205105">
    <property type="component" value="Unassembled WGS sequence"/>
</dbReference>
<dbReference type="AlphaFoldDB" id="A0AAD5H3S8"/>
<comment type="caution">
    <text evidence="1">The sequence shown here is derived from an EMBL/GenBank/DDBJ whole genome shotgun (WGS) entry which is preliminary data.</text>
</comment>
<accession>A0AAD5H3S8</accession>
<keyword evidence="2" id="KW-1185">Reference proteome</keyword>
<gene>
    <name evidence="1" type="ORF">COHA_003474</name>
</gene>
<evidence type="ECO:0000313" key="2">
    <source>
        <dbReference type="Proteomes" id="UP001205105"/>
    </source>
</evidence>
<name>A0AAD5H3S8_9CHLO</name>
<evidence type="ECO:0000313" key="1">
    <source>
        <dbReference type="EMBL" id="KAI7842856.1"/>
    </source>
</evidence>
<organism evidence="1 2">
    <name type="scientific">Chlorella ohadii</name>
    <dbReference type="NCBI Taxonomy" id="2649997"/>
    <lineage>
        <taxon>Eukaryota</taxon>
        <taxon>Viridiplantae</taxon>
        <taxon>Chlorophyta</taxon>
        <taxon>core chlorophytes</taxon>
        <taxon>Trebouxiophyceae</taxon>
        <taxon>Chlorellales</taxon>
        <taxon>Chlorellaceae</taxon>
        <taxon>Chlorella clade</taxon>
        <taxon>Chlorella</taxon>
    </lineage>
</organism>
<proteinExistence type="predicted"/>
<dbReference type="EMBL" id="JADXDR010000047">
    <property type="protein sequence ID" value="KAI7842856.1"/>
    <property type="molecule type" value="Genomic_DNA"/>
</dbReference>